<dbReference type="Proteomes" id="UP000789738">
    <property type="component" value="Unassembled WGS sequence"/>
</dbReference>
<organism evidence="3 5">
    <name type="scientific">Clostridium neonatale</name>
    <dbReference type="NCBI Taxonomy" id="137838"/>
    <lineage>
        <taxon>Bacteria</taxon>
        <taxon>Bacillati</taxon>
        <taxon>Bacillota</taxon>
        <taxon>Clostridia</taxon>
        <taxon>Eubacteriales</taxon>
        <taxon>Clostridiaceae</taxon>
        <taxon>Clostridium</taxon>
    </lineage>
</organism>
<keyword evidence="1" id="KW-0677">Repeat</keyword>
<accession>A0AA86JWX3</accession>
<evidence type="ECO:0000313" key="5">
    <source>
        <dbReference type="Proteomes" id="UP000789738"/>
    </source>
</evidence>
<dbReference type="Gene3D" id="2.10.270.10">
    <property type="entry name" value="Cholin Binding"/>
    <property type="match status" value="1"/>
</dbReference>
<dbReference type="Proteomes" id="UP001189143">
    <property type="component" value="Unassembled WGS sequence"/>
</dbReference>
<dbReference type="EMBL" id="CAKJVE010000001">
    <property type="protein sequence ID" value="CAG9701989.1"/>
    <property type="molecule type" value="Genomic_DNA"/>
</dbReference>
<reference evidence="3" key="1">
    <citation type="submission" date="2021-10" db="EMBL/GenBank/DDBJ databases">
        <authorList>
            <person name="Mesa V."/>
        </authorList>
    </citation>
    <scope>NUCLEOTIDE SEQUENCE</scope>
    <source>
        <strain evidence="3">CC3_PB</strain>
    </source>
</reference>
<name>A0AA86JWX3_9CLOT</name>
<evidence type="ECO:0000256" key="2">
    <source>
        <dbReference type="PROSITE-ProRule" id="PRU00591"/>
    </source>
</evidence>
<evidence type="ECO:0000313" key="3">
    <source>
        <dbReference type="EMBL" id="CAG9701989.1"/>
    </source>
</evidence>
<evidence type="ECO:0008006" key="6">
    <source>
        <dbReference type="Google" id="ProtNLM"/>
    </source>
</evidence>
<dbReference type="PROSITE" id="PS51170">
    <property type="entry name" value="CW"/>
    <property type="match status" value="1"/>
</dbReference>
<feature type="repeat" description="Cell wall-binding" evidence="2">
    <location>
        <begin position="71"/>
        <end position="90"/>
    </location>
</feature>
<gene>
    <name evidence="4" type="ORF">CNEO2_1410005</name>
    <name evidence="3" type="ORF">CNEO_10453</name>
</gene>
<reference evidence="4" key="2">
    <citation type="submission" date="2022-10" db="EMBL/GenBank/DDBJ databases">
        <authorList>
            <person name="Aires J."/>
            <person name="Mesa V."/>
        </authorList>
    </citation>
    <scope>NUCLEOTIDE SEQUENCE</scope>
    <source>
        <strain evidence="4">Clostridium neonatale JD116</strain>
    </source>
</reference>
<evidence type="ECO:0000256" key="1">
    <source>
        <dbReference type="ARBA" id="ARBA00022737"/>
    </source>
</evidence>
<dbReference type="EMBL" id="CAMTCP010000046">
    <property type="protein sequence ID" value="CAI3543762.1"/>
    <property type="molecule type" value="Genomic_DNA"/>
</dbReference>
<dbReference type="AlphaFoldDB" id="A0AA86JWX3"/>
<sequence length="143" mass="16605">MYSVIDPNTTIIYNITYINQRNCGGIIVKKKYLLLMLSSILFFSLASSIPAKAEWKKDSIGWWYAQGNSWAKGWKEVNGKWYHFNSNRYMDANTIVDGYQLGSDGSRIDKIYQTGEKWIVDNKWELTIDSVETTKNRNQESVK</sequence>
<proteinExistence type="predicted"/>
<comment type="caution">
    <text evidence="3">The sequence shown here is derived from an EMBL/GenBank/DDBJ whole genome shotgun (WGS) entry which is preliminary data.</text>
</comment>
<dbReference type="SUPFAM" id="SSF69360">
    <property type="entry name" value="Cell wall binding repeat"/>
    <property type="match status" value="1"/>
</dbReference>
<dbReference type="Pfam" id="PF01473">
    <property type="entry name" value="Choline_bind_1"/>
    <property type="match status" value="1"/>
</dbReference>
<evidence type="ECO:0000313" key="4">
    <source>
        <dbReference type="EMBL" id="CAI3543762.1"/>
    </source>
</evidence>
<protein>
    <recommendedName>
        <fullName evidence="6">Cell wall-binding protein</fullName>
    </recommendedName>
</protein>
<dbReference type="InterPro" id="IPR018337">
    <property type="entry name" value="Cell_wall/Cho-bd_repeat"/>
</dbReference>